<keyword evidence="3" id="KW-1185">Reference proteome</keyword>
<feature type="domain" description="Reverse transcriptase zinc-binding" evidence="1">
    <location>
        <begin position="74"/>
        <end position="158"/>
    </location>
</feature>
<protein>
    <recommendedName>
        <fullName evidence="1">Reverse transcriptase zinc-binding domain-containing protein</fullName>
    </recommendedName>
</protein>
<proteinExistence type="predicted"/>
<accession>A0AA39SV98</accession>
<dbReference type="InterPro" id="IPR026960">
    <property type="entry name" value="RVT-Znf"/>
</dbReference>
<gene>
    <name evidence="2" type="ORF">LWI29_023570</name>
</gene>
<comment type="caution">
    <text evidence="2">The sequence shown here is derived from an EMBL/GenBank/DDBJ whole genome shotgun (WGS) entry which is preliminary data.</text>
</comment>
<evidence type="ECO:0000313" key="3">
    <source>
        <dbReference type="Proteomes" id="UP001168877"/>
    </source>
</evidence>
<evidence type="ECO:0000259" key="1">
    <source>
        <dbReference type="Pfam" id="PF13966"/>
    </source>
</evidence>
<name>A0AA39SV98_ACESA</name>
<organism evidence="2 3">
    <name type="scientific">Acer saccharum</name>
    <name type="common">Sugar maple</name>
    <dbReference type="NCBI Taxonomy" id="4024"/>
    <lineage>
        <taxon>Eukaryota</taxon>
        <taxon>Viridiplantae</taxon>
        <taxon>Streptophyta</taxon>
        <taxon>Embryophyta</taxon>
        <taxon>Tracheophyta</taxon>
        <taxon>Spermatophyta</taxon>
        <taxon>Magnoliopsida</taxon>
        <taxon>eudicotyledons</taxon>
        <taxon>Gunneridae</taxon>
        <taxon>Pentapetalae</taxon>
        <taxon>rosids</taxon>
        <taxon>malvids</taxon>
        <taxon>Sapindales</taxon>
        <taxon>Sapindaceae</taxon>
        <taxon>Hippocastanoideae</taxon>
        <taxon>Acereae</taxon>
        <taxon>Acer</taxon>
    </lineage>
</organism>
<dbReference type="AlphaFoldDB" id="A0AA39SV98"/>
<reference evidence="2" key="2">
    <citation type="submission" date="2023-06" db="EMBL/GenBank/DDBJ databases">
        <authorList>
            <person name="Swenson N.G."/>
            <person name="Wegrzyn J.L."/>
            <person name="Mcevoy S.L."/>
        </authorList>
    </citation>
    <scope>NUCLEOTIDE SEQUENCE</scope>
    <source>
        <strain evidence="2">NS2018</strain>
        <tissue evidence="2">Leaf</tissue>
    </source>
</reference>
<dbReference type="Pfam" id="PF13966">
    <property type="entry name" value="zf-RVT"/>
    <property type="match status" value="1"/>
</dbReference>
<dbReference type="EMBL" id="JAUESC010000004">
    <property type="protein sequence ID" value="KAK0597273.1"/>
    <property type="molecule type" value="Genomic_DNA"/>
</dbReference>
<reference evidence="2" key="1">
    <citation type="journal article" date="2022" name="Plant J.">
        <title>Strategies of tolerance reflected in two North American maple genomes.</title>
        <authorList>
            <person name="McEvoy S.L."/>
            <person name="Sezen U.U."/>
            <person name="Trouern-Trend A."/>
            <person name="McMahon S.M."/>
            <person name="Schaberg P.G."/>
            <person name="Yang J."/>
            <person name="Wegrzyn J.L."/>
            <person name="Swenson N.G."/>
        </authorList>
    </citation>
    <scope>NUCLEOTIDE SEQUENCE</scope>
    <source>
        <strain evidence="2">NS2018</strain>
    </source>
</reference>
<sequence>MGEDGVLYEKYGHRVIYDAHSKLEALLDSIIKNGQWYWPAARSDHLVNIQSSLCMVPIGDEDKLKWNVSKTGTFSCSDMWDSIWVKENIVDWWALVWFPLSIPKQAFITWLAMRDALTTGRKLLIWGFQGDVKCIFCSHIIEDRDHLFFACGYSSRIWQQVMSLYSVLNPPTCWEDVVSFGLEEWRGKTMKSYLCQLVYASTIYNIWRNRNALRLKNNPCTEEKLIQRIRWKVMIRFATKGRFKKTRENDNLCSAWGIDGILV</sequence>
<evidence type="ECO:0000313" key="2">
    <source>
        <dbReference type="EMBL" id="KAK0597273.1"/>
    </source>
</evidence>
<dbReference type="Proteomes" id="UP001168877">
    <property type="component" value="Unassembled WGS sequence"/>
</dbReference>